<evidence type="ECO:0000313" key="1">
    <source>
        <dbReference type="EMBL" id="MFC7080646.1"/>
    </source>
</evidence>
<comment type="caution">
    <text evidence="1">The sequence shown here is derived from an EMBL/GenBank/DDBJ whole genome shotgun (WGS) entry which is preliminary data.</text>
</comment>
<dbReference type="Proteomes" id="UP001596407">
    <property type="component" value="Unassembled WGS sequence"/>
</dbReference>
<name>A0ABD5WPM8_9EURY</name>
<dbReference type="InterPro" id="IPR055998">
    <property type="entry name" value="DUF7576"/>
</dbReference>
<dbReference type="AlphaFoldDB" id="A0ABD5WPM8"/>
<sequence>MTETCIRCGDAIPSDEWHPVATVRDEDGEVEIYDFCSEACRTAWQSDD</sequence>
<accession>A0ABD5WPM8</accession>
<gene>
    <name evidence="1" type="ORF">ACFQJ6_11490</name>
</gene>
<evidence type="ECO:0008006" key="3">
    <source>
        <dbReference type="Google" id="ProtNLM"/>
    </source>
</evidence>
<reference evidence="1 2" key="1">
    <citation type="journal article" date="2019" name="Int. J. Syst. Evol. Microbiol.">
        <title>The Global Catalogue of Microorganisms (GCM) 10K type strain sequencing project: providing services to taxonomists for standard genome sequencing and annotation.</title>
        <authorList>
            <consortium name="The Broad Institute Genomics Platform"/>
            <consortium name="The Broad Institute Genome Sequencing Center for Infectious Disease"/>
            <person name="Wu L."/>
            <person name="Ma J."/>
        </authorList>
    </citation>
    <scope>NUCLEOTIDE SEQUENCE [LARGE SCALE GENOMIC DNA]</scope>
    <source>
        <strain evidence="1 2">DT72</strain>
    </source>
</reference>
<evidence type="ECO:0000313" key="2">
    <source>
        <dbReference type="Proteomes" id="UP001596407"/>
    </source>
</evidence>
<dbReference type="EMBL" id="JBHSZH010000005">
    <property type="protein sequence ID" value="MFC7080646.1"/>
    <property type="molecule type" value="Genomic_DNA"/>
</dbReference>
<protein>
    <recommendedName>
        <fullName evidence="3">MYM-type domain-containing protein</fullName>
    </recommendedName>
</protein>
<organism evidence="1 2">
    <name type="scientific">Halorussus caseinilyticus</name>
    <dbReference type="NCBI Taxonomy" id="3034025"/>
    <lineage>
        <taxon>Archaea</taxon>
        <taxon>Methanobacteriati</taxon>
        <taxon>Methanobacteriota</taxon>
        <taxon>Stenosarchaea group</taxon>
        <taxon>Halobacteria</taxon>
        <taxon>Halobacteriales</taxon>
        <taxon>Haladaptataceae</taxon>
        <taxon>Halorussus</taxon>
    </lineage>
</organism>
<dbReference type="GeneID" id="79302700"/>
<proteinExistence type="predicted"/>
<dbReference type="RefSeq" id="WP_276281494.1">
    <property type="nucleotide sequence ID" value="NZ_CP119809.1"/>
</dbReference>
<keyword evidence="2" id="KW-1185">Reference proteome</keyword>
<dbReference type="Pfam" id="PF24461">
    <property type="entry name" value="DUF7576"/>
    <property type="match status" value="1"/>
</dbReference>